<name>A0A6A6J0C1_9PLEO</name>
<feature type="non-terminal residue" evidence="1">
    <location>
        <position position="1"/>
    </location>
</feature>
<dbReference type="GeneID" id="54576200"/>
<accession>A0A6A6J0C1</accession>
<evidence type="ECO:0000313" key="1">
    <source>
        <dbReference type="EMBL" id="KAF2256149.1"/>
    </source>
</evidence>
<dbReference type="EMBL" id="ML987189">
    <property type="protein sequence ID" value="KAF2256149.1"/>
    <property type="molecule type" value="Genomic_DNA"/>
</dbReference>
<protein>
    <submittedName>
        <fullName evidence="1">Uncharacterized protein</fullName>
    </submittedName>
</protein>
<sequence>VREEASWLLYNKVVLHLDARQVVSYHDGTPAGRAAFEDMWMSVASYRFVELTVPAEFIRQGKPEDCTFALSTAARQLIDHWEIQPLQPSGNPPHLVTVRFGAMFKEGFPSTHPERVLKHVRAAAWSNLETMIKRIAAKDKSGKWTFTAMSEIKSKKTGGRYILAKLEECARANGIQFKCLSTE</sequence>
<evidence type="ECO:0000313" key="2">
    <source>
        <dbReference type="Proteomes" id="UP000800094"/>
    </source>
</evidence>
<keyword evidence="2" id="KW-1185">Reference proteome</keyword>
<gene>
    <name evidence="1" type="ORF">BU26DRAFT_406872</name>
</gene>
<feature type="non-terminal residue" evidence="1">
    <location>
        <position position="183"/>
    </location>
</feature>
<proteinExistence type="predicted"/>
<dbReference type="RefSeq" id="XP_033691153.1">
    <property type="nucleotide sequence ID" value="XM_033822870.1"/>
</dbReference>
<dbReference type="AlphaFoldDB" id="A0A6A6J0C1"/>
<dbReference type="Proteomes" id="UP000800094">
    <property type="component" value="Unassembled WGS sequence"/>
</dbReference>
<organism evidence="1 2">
    <name type="scientific">Trematosphaeria pertusa</name>
    <dbReference type="NCBI Taxonomy" id="390896"/>
    <lineage>
        <taxon>Eukaryota</taxon>
        <taxon>Fungi</taxon>
        <taxon>Dikarya</taxon>
        <taxon>Ascomycota</taxon>
        <taxon>Pezizomycotina</taxon>
        <taxon>Dothideomycetes</taxon>
        <taxon>Pleosporomycetidae</taxon>
        <taxon>Pleosporales</taxon>
        <taxon>Massarineae</taxon>
        <taxon>Trematosphaeriaceae</taxon>
        <taxon>Trematosphaeria</taxon>
    </lineage>
</organism>
<reference evidence="1" key="1">
    <citation type="journal article" date="2020" name="Stud. Mycol.">
        <title>101 Dothideomycetes genomes: a test case for predicting lifestyles and emergence of pathogens.</title>
        <authorList>
            <person name="Haridas S."/>
            <person name="Albert R."/>
            <person name="Binder M."/>
            <person name="Bloem J."/>
            <person name="Labutti K."/>
            <person name="Salamov A."/>
            <person name="Andreopoulos B."/>
            <person name="Baker S."/>
            <person name="Barry K."/>
            <person name="Bills G."/>
            <person name="Bluhm B."/>
            <person name="Cannon C."/>
            <person name="Castanera R."/>
            <person name="Culley D."/>
            <person name="Daum C."/>
            <person name="Ezra D."/>
            <person name="Gonzalez J."/>
            <person name="Henrissat B."/>
            <person name="Kuo A."/>
            <person name="Liang C."/>
            <person name="Lipzen A."/>
            <person name="Lutzoni F."/>
            <person name="Magnuson J."/>
            <person name="Mondo S."/>
            <person name="Nolan M."/>
            <person name="Ohm R."/>
            <person name="Pangilinan J."/>
            <person name="Park H.-J."/>
            <person name="Ramirez L."/>
            <person name="Alfaro M."/>
            <person name="Sun H."/>
            <person name="Tritt A."/>
            <person name="Yoshinaga Y."/>
            <person name="Zwiers L.-H."/>
            <person name="Turgeon B."/>
            <person name="Goodwin S."/>
            <person name="Spatafora J."/>
            <person name="Crous P."/>
            <person name="Grigoriev I."/>
        </authorList>
    </citation>
    <scope>NUCLEOTIDE SEQUENCE</scope>
    <source>
        <strain evidence="1">CBS 122368</strain>
    </source>
</reference>